<feature type="domain" description="Flavodoxin-like fold" evidence="4">
    <location>
        <begin position="17"/>
        <end position="201"/>
    </location>
</feature>
<organism evidence="5 6">
    <name type="scientific">Pseudomonas knackmussii (strain DSM 6978 / CCUG 54928 / LMG 23759 / B13)</name>
    <dbReference type="NCBI Taxonomy" id="1301098"/>
    <lineage>
        <taxon>Bacteria</taxon>
        <taxon>Pseudomonadati</taxon>
        <taxon>Pseudomonadota</taxon>
        <taxon>Gammaproteobacteria</taxon>
        <taxon>Pseudomonadales</taxon>
        <taxon>Pseudomonadaceae</taxon>
        <taxon>Pseudomonas</taxon>
    </lineage>
</organism>
<evidence type="ECO:0000313" key="5">
    <source>
        <dbReference type="EMBL" id="CDF85309.1"/>
    </source>
</evidence>
<comment type="similarity">
    <text evidence="1">Belongs to the NAD(P)H dehydrogenase (quinone) family.</text>
</comment>
<dbReference type="Gene3D" id="3.40.50.360">
    <property type="match status" value="1"/>
</dbReference>
<dbReference type="Pfam" id="PF02525">
    <property type="entry name" value="Flavodoxin_2"/>
    <property type="match status" value="1"/>
</dbReference>
<dbReference type="OrthoDB" id="9798454at2"/>
<dbReference type="Proteomes" id="UP000025241">
    <property type="component" value="Chromosome I"/>
</dbReference>
<proteinExistence type="inferred from homology"/>
<keyword evidence="6" id="KW-1185">Reference proteome</keyword>
<dbReference type="RefSeq" id="WP_043253708.1">
    <property type="nucleotide sequence ID" value="NZ_HG322950.1"/>
</dbReference>
<keyword evidence="2" id="KW-0560">Oxidoreductase</keyword>
<feature type="compositionally biased region" description="Basic and acidic residues" evidence="3">
    <location>
        <begin position="184"/>
        <end position="201"/>
    </location>
</feature>
<dbReference type="GO" id="GO:0003955">
    <property type="term" value="F:NAD(P)H dehydrogenase (quinone) activity"/>
    <property type="evidence" value="ECO:0007669"/>
    <property type="project" value="TreeGrafter"/>
</dbReference>
<dbReference type="KEGG" id="pkc:PKB_3980"/>
<evidence type="ECO:0000313" key="6">
    <source>
        <dbReference type="Proteomes" id="UP000025241"/>
    </source>
</evidence>
<protein>
    <submittedName>
        <fullName evidence="5">Oxidoreductase</fullName>
    </submittedName>
</protein>
<gene>
    <name evidence="5" type="ORF">PKB_3980</name>
</gene>
<reference evidence="5 6" key="2">
    <citation type="submission" date="2014-05" db="EMBL/GenBank/DDBJ databases">
        <title>Genome sequence of the 3-chlorobenzoate degrading bacterium Pseudomonas knackmussii B13 shows multiple evidence for horizontal gene transfer.</title>
        <authorList>
            <person name="Miyazaki R."/>
            <person name="Bertelli C."/>
            <person name="Falquet L."/>
            <person name="Robinson-Rechavi M."/>
            <person name="Gharib W."/>
            <person name="Roy S."/>
            <person name="Van der Meer J.R."/>
        </authorList>
    </citation>
    <scope>NUCLEOTIDE SEQUENCE [LARGE SCALE GENOMIC DNA]</scope>
    <source>
        <strain evidence="5 6">B13</strain>
    </source>
</reference>
<sequence length="207" mass="23438">MVEAAKSGATPLEGDGKRILLILGSPKVDGFCHALADAYIQGARSRDHVVRVLKLGEMAFDPVLRGGYERGQDLEADLLEAQRQVHWAQHIVLVYPIWWGGLPALLQGFFDRVFQPGFAFRFRTPQDREWEPLLGGRSADLLVTHDQTHWRYRLRQGAPGLRQMVRCILGPCGIQTRHLEEFSPMRGSTEEQRQGWLKRAEQLGSQA</sequence>
<dbReference type="eggNOG" id="COG2249">
    <property type="taxonomic scope" value="Bacteria"/>
</dbReference>
<evidence type="ECO:0000256" key="2">
    <source>
        <dbReference type="ARBA" id="ARBA00023002"/>
    </source>
</evidence>
<dbReference type="PATRIC" id="fig|1301098.3.peg.3984"/>
<evidence type="ECO:0000259" key="4">
    <source>
        <dbReference type="Pfam" id="PF02525"/>
    </source>
</evidence>
<dbReference type="InterPro" id="IPR029039">
    <property type="entry name" value="Flavoprotein-like_sf"/>
</dbReference>
<dbReference type="EMBL" id="HG322950">
    <property type="protein sequence ID" value="CDF85309.1"/>
    <property type="molecule type" value="Genomic_DNA"/>
</dbReference>
<dbReference type="PANTHER" id="PTHR10204">
    <property type="entry name" value="NAD P H OXIDOREDUCTASE-RELATED"/>
    <property type="match status" value="1"/>
</dbReference>
<dbReference type="STRING" id="1301098.PKB_3980"/>
<reference evidence="5 6" key="1">
    <citation type="submission" date="2013-03" db="EMBL/GenBank/DDBJ databases">
        <authorList>
            <person name="Linke B."/>
        </authorList>
    </citation>
    <scope>NUCLEOTIDE SEQUENCE [LARGE SCALE GENOMIC DNA]</scope>
    <source>
        <strain evidence="5 6">B13</strain>
    </source>
</reference>
<dbReference type="PANTHER" id="PTHR10204:SF34">
    <property type="entry name" value="NAD(P)H DEHYDROGENASE [QUINONE] 1 ISOFORM 1"/>
    <property type="match status" value="1"/>
</dbReference>
<dbReference type="InterPro" id="IPR003680">
    <property type="entry name" value="Flavodoxin_fold"/>
</dbReference>
<evidence type="ECO:0000256" key="3">
    <source>
        <dbReference type="SAM" id="MobiDB-lite"/>
    </source>
</evidence>
<dbReference type="HOGENOM" id="CLU_058643_1_0_6"/>
<accession>A0A024HKY1</accession>
<dbReference type="InterPro" id="IPR051545">
    <property type="entry name" value="NAD(P)H_dehydrogenase_qn"/>
</dbReference>
<dbReference type="GO" id="GO:0005829">
    <property type="term" value="C:cytosol"/>
    <property type="evidence" value="ECO:0007669"/>
    <property type="project" value="TreeGrafter"/>
</dbReference>
<dbReference type="SUPFAM" id="SSF52218">
    <property type="entry name" value="Flavoproteins"/>
    <property type="match status" value="1"/>
</dbReference>
<evidence type="ECO:0000256" key="1">
    <source>
        <dbReference type="ARBA" id="ARBA00006252"/>
    </source>
</evidence>
<dbReference type="AlphaFoldDB" id="A0A024HKY1"/>
<name>A0A024HKY1_PSEKB</name>
<feature type="region of interest" description="Disordered" evidence="3">
    <location>
        <begin position="184"/>
        <end position="207"/>
    </location>
</feature>